<keyword evidence="12" id="KW-1185">Reference proteome</keyword>
<keyword evidence="3 8" id="KW-0812">Transmembrane</keyword>
<name>A0A916SX96_9ACTN</name>
<comment type="similarity">
    <text evidence="6">Belongs to the ThrE exporter (TC 2.A.79) family.</text>
</comment>
<dbReference type="EMBL" id="BMGC01000003">
    <property type="protein sequence ID" value="GGB20934.1"/>
    <property type="molecule type" value="Genomic_DNA"/>
</dbReference>
<feature type="domain" description="Threonine/Serine exporter ThrE" evidence="10">
    <location>
        <begin position="332"/>
        <end position="454"/>
    </location>
</feature>
<proteinExistence type="inferred from homology"/>
<evidence type="ECO:0000256" key="8">
    <source>
        <dbReference type="SAM" id="Phobius"/>
    </source>
</evidence>
<dbReference type="GO" id="GO:0015744">
    <property type="term" value="P:succinate transport"/>
    <property type="evidence" value="ECO:0007669"/>
    <property type="project" value="TreeGrafter"/>
</dbReference>
<evidence type="ECO:0000259" key="9">
    <source>
        <dbReference type="Pfam" id="PF06738"/>
    </source>
</evidence>
<evidence type="ECO:0000259" key="10">
    <source>
        <dbReference type="Pfam" id="PF12821"/>
    </source>
</evidence>
<gene>
    <name evidence="11" type="ORF">GCM10011489_06330</name>
</gene>
<dbReference type="GO" id="GO:0022857">
    <property type="term" value="F:transmembrane transporter activity"/>
    <property type="evidence" value="ECO:0007669"/>
    <property type="project" value="InterPro"/>
</dbReference>
<dbReference type="PANTHER" id="PTHR34390:SF2">
    <property type="entry name" value="SUCCINATE TRANSPORTER SUBUNIT YJJP-RELATED"/>
    <property type="match status" value="1"/>
</dbReference>
<feature type="domain" description="Threonine/serine exporter-like N-terminal" evidence="9">
    <location>
        <begin position="58"/>
        <end position="301"/>
    </location>
</feature>
<evidence type="ECO:0000256" key="3">
    <source>
        <dbReference type="ARBA" id="ARBA00022692"/>
    </source>
</evidence>
<evidence type="ECO:0000256" key="7">
    <source>
        <dbReference type="SAM" id="MobiDB-lite"/>
    </source>
</evidence>
<feature type="transmembrane region" description="Helical" evidence="8">
    <location>
        <begin position="170"/>
        <end position="195"/>
    </location>
</feature>
<evidence type="ECO:0008006" key="13">
    <source>
        <dbReference type="Google" id="ProtNLM"/>
    </source>
</evidence>
<feature type="transmembrane region" description="Helical" evidence="8">
    <location>
        <begin position="278"/>
        <end position="299"/>
    </location>
</feature>
<dbReference type="Proteomes" id="UP000621454">
    <property type="component" value="Unassembled WGS sequence"/>
</dbReference>
<dbReference type="InterPro" id="IPR024528">
    <property type="entry name" value="ThrE_2"/>
</dbReference>
<feature type="transmembrane region" description="Helical" evidence="8">
    <location>
        <begin position="399"/>
        <end position="420"/>
    </location>
</feature>
<dbReference type="AlphaFoldDB" id="A0A916SX96"/>
<evidence type="ECO:0000313" key="12">
    <source>
        <dbReference type="Proteomes" id="UP000621454"/>
    </source>
</evidence>
<protein>
    <recommendedName>
        <fullName evidence="13">Amino acid export carrier protein</fullName>
    </recommendedName>
</protein>
<feature type="transmembrane region" description="Helical" evidence="8">
    <location>
        <begin position="215"/>
        <end position="235"/>
    </location>
</feature>
<evidence type="ECO:0000313" key="11">
    <source>
        <dbReference type="EMBL" id="GGB20934.1"/>
    </source>
</evidence>
<comment type="caution">
    <text evidence="11">The sequence shown here is derived from an EMBL/GenBank/DDBJ whole genome shotgun (WGS) entry which is preliminary data.</text>
</comment>
<organism evidence="11 12">
    <name type="scientific">Gordonia jinhuaensis</name>
    <dbReference type="NCBI Taxonomy" id="1517702"/>
    <lineage>
        <taxon>Bacteria</taxon>
        <taxon>Bacillati</taxon>
        <taxon>Actinomycetota</taxon>
        <taxon>Actinomycetes</taxon>
        <taxon>Mycobacteriales</taxon>
        <taxon>Gordoniaceae</taxon>
        <taxon>Gordonia</taxon>
    </lineage>
</organism>
<reference evidence="11" key="1">
    <citation type="journal article" date="2014" name="Int. J. Syst. Evol. Microbiol.">
        <title>Complete genome sequence of Corynebacterium casei LMG S-19264T (=DSM 44701T), isolated from a smear-ripened cheese.</title>
        <authorList>
            <consortium name="US DOE Joint Genome Institute (JGI-PGF)"/>
            <person name="Walter F."/>
            <person name="Albersmeier A."/>
            <person name="Kalinowski J."/>
            <person name="Ruckert C."/>
        </authorList>
    </citation>
    <scope>NUCLEOTIDE SEQUENCE</scope>
    <source>
        <strain evidence="11">CGMCC 1.12827</strain>
    </source>
</reference>
<dbReference type="GO" id="GO:0005886">
    <property type="term" value="C:plasma membrane"/>
    <property type="evidence" value="ECO:0007669"/>
    <property type="project" value="UniProtKB-SubCell"/>
</dbReference>
<feature type="transmembrane region" description="Helical" evidence="8">
    <location>
        <begin position="432"/>
        <end position="456"/>
    </location>
</feature>
<sequence length="581" mass="60910">MSDRIGVREYIGRMLSPLQRATRRESTIDTITFDASALSPRKPIDLTDEQAVTEVLDLATKVGSVELDSGTGAVDTSTQVRFVAAMYGITDVDVDVTFSTISASARRGTRPPITTMRTVAYRSLDFTRLAQIDRLIRRIRNRAIDPSEAHAVVDLIVAAPHPYPRWLATIAWGVMAAAIGISIGGSWLVAITAFVSTVVTDRVNRGLNKRGVPLFYQQVVGGAIAVIPAALLYNVARDLHLSIAPSLVIASGVVVLLSGQSLVGSVQDAITGAPVTGVARFFELLLMTSGIIAGVGIALRVCSSAGIHLPAITSATSFAPADSTARVAAGGVAALAFAVACYSEVRALPVAFLAGAIGVAIIVVLQDYLSVGAVIAAGVAASIVGLVGGLLARQALTPPLVVAAAGITPLLPGLAIYRGLYGLLNDQTLEGFTQIASAIAIAGALAAGVTLGELIARTLRRPKLATGRPPVIFTARSLRELRKVAGHRVAAKVVPSRPRRTTVDPTAPTVPMAMRPTSPTRPATPRRNQPPRRVDSGRQDTTNSGHPPAEPDSPDPSPPPRRTTSHVRTHASEDERQDRNP</sequence>
<dbReference type="InterPro" id="IPR050539">
    <property type="entry name" value="ThrE_Dicarb/AminoAcid_Exp"/>
</dbReference>
<feature type="compositionally biased region" description="Low complexity" evidence="7">
    <location>
        <begin position="515"/>
        <end position="527"/>
    </location>
</feature>
<accession>A0A916SX96</accession>
<evidence type="ECO:0000256" key="5">
    <source>
        <dbReference type="ARBA" id="ARBA00023136"/>
    </source>
</evidence>
<evidence type="ECO:0000256" key="2">
    <source>
        <dbReference type="ARBA" id="ARBA00022475"/>
    </source>
</evidence>
<dbReference type="Pfam" id="PF12821">
    <property type="entry name" value="ThrE_2"/>
    <property type="match status" value="1"/>
</dbReference>
<feature type="transmembrane region" description="Helical" evidence="8">
    <location>
        <begin position="371"/>
        <end position="392"/>
    </location>
</feature>
<dbReference type="PANTHER" id="PTHR34390">
    <property type="entry name" value="UPF0442 PROTEIN YJJB-RELATED"/>
    <property type="match status" value="1"/>
</dbReference>
<comment type="subcellular location">
    <subcellularLocation>
        <location evidence="1">Cell membrane</location>
        <topology evidence="1">Multi-pass membrane protein</topology>
    </subcellularLocation>
</comment>
<feature type="region of interest" description="Disordered" evidence="7">
    <location>
        <begin position="487"/>
        <end position="581"/>
    </location>
</feature>
<feature type="transmembrane region" description="Helical" evidence="8">
    <location>
        <begin position="347"/>
        <end position="365"/>
    </location>
</feature>
<keyword evidence="5 8" id="KW-0472">Membrane</keyword>
<feature type="compositionally biased region" description="Basic and acidic residues" evidence="7">
    <location>
        <begin position="570"/>
        <end position="581"/>
    </location>
</feature>
<reference evidence="11" key="2">
    <citation type="submission" date="2020-09" db="EMBL/GenBank/DDBJ databases">
        <authorList>
            <person name="Sun Q."/>
            <person name="Zhou Y."/>
        </authorList>
    </citation>
    <scope>NUCLEOTIDE SEQUENCE</scope>
    <source>
        <strain evidence="11">CGMCC 1.12827</strain>
    </source>
</reference>
<keyword evidence="4 8" id="KW-1133">Transmembrane helix</keyword>
<evidence type="ECO:0000256" key="1">
    <source>
        <dbReference type="ARBA" id="ARBA00004651"/>
    </source>
</evidence>
<evidence type="ECO:0000256" key="6">
    <source>
        <dbReference type="ARBA" id="ARBA00034125"/>
    </source>
</evidence>
<dbReference type="InterPro" id="IPR010619">
    <property type="entry name" value="ThrE-like_N"/>
</dbReference>
<keyword evidence="2" id="KW-1003">Cell membrane</keyword>
<dbReference type="Pfam" id="PF06738">
    <property type="entry name" value="ThrE"/>
    <property type="match status" value="1"/>
</dbReference>
<feature type="compositionally biased region" description="Pro residues" evidence="7">
    <location>
        <begin position="548"/>
        <end position="561"/>
    </location>
</feature>
<feature type="transmembrane region" description="Helical" evidence="8">
    <location>
        <begin position="247"/>
        <end position="266"/>
    </location>
</feature>
<evidence type="ECO:0000256" key="4">
    <source>
        <dbReference type="ARBA" id="ARBA00022989"/>
    </source>
</evidence>